<evidence type="ECO:0000256" key="5">
    <source>
        <dbReference type="SAM" id="Phobius"/>
    </source>
</evidence>
<evidence type="ECO:0000313" key="8">
    <source>
        <dbReference type="Proteomes" id="UP001330749"/>
    </source>
</evidence>
<dbReference type="SUPFAM" id="SSF46785">
    <property type="entry name" value="Winged helix' DNA-binding domain"/>
    <property type="match status" value="1"/>
</dbReference>
<dbReference type="InterPro" id="IPR036388">
    <property type="entry name" value="WH-like_DNA-bd_sf"/>
</dbReference>
<feature type="domain" description="HTH lysR-type" evidence="6">
    <location>
        <begin position="1"/>
        <end position="35"/>
    </location>
</feature>
<evidence type="ECO:0000259" key="6">
    <source>
        <dbReference type="PROSITE" id="PS50931"/>
    </source>
</evidence>
<evidence type="ECO:0000256" key="2">
    <source>
        <dbReference type="ARBA" id="ARBA00023015"/>
    </source>
</evidence>
<keyword evidence="8" id="KW-1185">Reference proteome</keyword>
<dbReference type="SUPFAM" id="SSF53850">
    <property type="entry name" value="Periplasmic binding protein-like II"/>
    <property type="match status" value="1"/>
</dbReference>
<feature type="transmembrane region" description="Helical" evidence="5">
    <location>
        <begin position="143"/>
        <end position="160"/>
    </location>
</feature>
<keyword evidence="4" id="KW-0804">Transcription</keyword>
<dbReference type="PANTHER" id="PTHR30419">
    <property type="entry name" value="HTH-TYPE TRANSCRIPTIONAL REGULATOR YBHD"/>
    <property type="match status" value="1"/>
</dbReference>
<dbReference type="CDD" id="cd05466">
    <property type="entry name" value="PBP2_LTTR_substrate"/>
    <property type="match status" value="1"/>
</dbReference>
<keyword evidence="3" id="KW-0238">DNA-binding</keyword>
<keyword evidence="5" id="KW-0472">Membrane</keyword>
<dbReference type="InterPro" id="IPR000847">
    <property type="entry name" value="LysR_HTH_N"/>
</dbReference>
<evidence type="ECO:0000256" key="1">
    <source>
        <dbReference type="ARBA" id="ARBA00009437"/>
    </source>
</evidence>
<dbReference type="InterPro" id="IPR036390">
    <property type="entry name" value="WH_DNA-bd_sf"/>
</dbReference>
<evidence type="ECO:0000256" key="3">
    <source>
        <dbReference type="ARBA" id="ARBA00023125"/>
    </source>
</evidence>
<dbReference type="InterPro" id="IPR005119">
    <property type="entry name" value="LysR_subst-bd"/>
</dbReference>
<protein>
    <submittedName>
        <fullName evidence="7">LysR family transcriptional regulator</fullName>
    </submittedName>
</protein>
<sequence length="165" mass="18728">MLNLTKSGISNAINSLETELGFSLITRGRSGIHLISNGEWMLAYIRDILILNDRMKQEVAAINGLEVGVVRIGTFTSGTTQWLPHILKQFQDDHSGIEVKLFEGDYTTLEQWISNGVIDCGFLTLPTPESLEYFSKLKGENHINLMIFPLLLSSFFFYPFRFCFI</sequence>
<proteinExistence type="inferred from homology"/>
<comment type="caution">
    <text evidence="7">The sequence shown here is derived from an EMBL/GenBank/DDBJ whole genome shotgun (WGS) entry which is preliminary data.</text>
</comment>
<reference evidence="7 8" key="1">
    <citation type="submission" date="2023-03" db="EMBL/GenBank/DDBJ databases">
        <title>Bacillus Genome Sequencing.</title>
        <authorList>
            <person name="Dunlap C."/>
        </authorList>
    </citation>
    <scope>NUCLEOTIDE SEQUENCE [LARGE SCALE GENOMIC DNA]</scope>
    <source>
        <strain evidence="7 8">B-14544</strain>
    </source>
</reference>
<keyword evidence="2" id="KW-0805">Transcription regulation</keyword>
<gene>
    <name evidence="7" type="ORF">P4447_06415</name>
</gene>
<dbReference type="EMBL" id="JARMQG010000074">
    <property type="protein sequence ID" value="MED3562085.1"/>
    <property type="molecule type" value="Genomic_DNA"/>
</dbReference>
<dbReference type="PROSITE" id="PS50931">
    <property type="entry name" value="HTH_LYSR"/>
    <property type="match status" value="1"/>
</dbReference>
<evidence type="ECO:0000256" key="4">
    <source>
        <dbReference type="ARBA" id="ARBA00023163"/>
    </source>
</evidence>
<keyword evidence="5" id="KW-1133">Transmembrane helix</keyword>
<accession>A0ABU6NBL8</accession>
<dbReference type="InterPro" id="IPR050950">
    <property type="entry name" value="HTH-type_LysR_regulators"/>
</dbReference>
<evidence type="ECO:0000313" key="7">
    <source>
        <dbReference type="EMBL" id="MED3562085.1"/>
    </source>
</evidence>
<organism evidence="7 8">
    <name type="scientific">Bacillus xiapuensis</name>
    <dbReference type="NCBI Taxonomy" id="2014075"/>
    <lineage>
        <taxon>Bacteria</taxon>
        <taxon>Bacillati</taxon>
        <taxon>Bacillota</taxon>
        <taxon>Bacilli</taxon>
        <taxon>Bacillales</taxon>
        <taxon>Bacillaceae</taxon>
        <taxon>Bacillus</taxon>
    </lineage>
</organism>
<dbReference type="Gene3D" id="1.10.10.10">
    <property type="entry name" value="Winged helix-like DNA-binding domain superfamily/Winged helix DNA-binding domain"/>
    <property type="match status" value="1"/>
</dbReference>
<dbReference type="Proteomes" id="UP001330749">
    <property type="component" value="Unassembled WGS sequence"/>
</dbReference>
<keyword evidence="5" id="KW-0812">Transmembrane</keyword>
<comment type="similarity">
    <text evidence="1">Belongs to the LysR transcriptional regulatory family.</text>
</comment>
<dbReference type="Gene3D" id="3.40.190.10">
    <property type="entry name" value="Periplasmic binding protein-like II"/>
    <property type="match status" value="1"/>
</dbReference>
<dbReference type="PANTHER" id="PTHR30419:SF24">
    <property type="entry name" value="HTH-TYPE TRANSCRIPTIONAL REGULATOR CZCR"/>
    <property type="match status" value="1"/>
</dbReference>
<name>A0ABU6NBL8_9BACI</name>
<dbReference type="Pfam" id="PF03466">
    <property type="entry name" value="LysR_substrate"/>
    <property type="match status" value="1"/>
</dbReference>